<dbReference type="EMBL" id="FNNP01000013">
    <property type="protein sequence ID" value="SDX85360.1"/>
    <property type="molecule type" value="Genomic_DNA"/>
</dbReference>
<dbReference type="STRING" id="985054.SAMN05444358_11326"/>
<evidence type="ECO:0000313" key="2">
    <source>
        <dbReference type="Proteomes" id="UP000183400"/>
    </source>
</evidence>
<proteinExistence type="predicted"/>
<organism evidence="1 2">
    <name type="scientific">Ruegeria halocynthiae</name>
    <dbReference type="NCBI Taxonomy" id="985054"/>
    <lineage>
        <taxon>Bacteria</taxon>
        <taxon>Pseudomonadati</taxon>
        <taxon>Pseudomonadota</taxon>
        <taxon>Alphaproteobacteria</taxon>
        <taxon>Rhodobacterales</taxon>
        <taxon>Roseobacteraceae</taxon>
        <taxon>Ruegeria</taxon>
    </lineage>
</organism>
<sequence length="48" mass="5358">MRSLRRKGGEIMPAKIIEQRTREAVELLKKGGLSANIALRFLKQHAAA</sequence>
<evidence type="ECO:0000313" key="1">
    <source>
        <dbReference type="EMBL" id="SDX85360.1"/>
    </source>
</evidence>
<keyword evidence="2" id="KW-1185">Reference proteome</keyword>
<gene>
    <name evidence="1" type="ORF">SAMN05444358_11326</name>
</gene>
<reference evidence="2" key="1">
    <citation type="submission" date="2016-10" db="EMBL/GenBank/DDBJ databases">
        <authorList>
            <person name="Varghese N."/>
            <person name="Submissions S."/>
        </authorList>
    </citation>
    <scope>NUCLEOTIDE SEQUENCE [LARGE SCALE GENOMIC DNA]</scope>
    <source>
        <strain evidence="2">DSM 27839</strain>
    </source>
</reference>
<protein>
    <submittedName>
        <fullName evidence="1">Uncharacterized protein</fullName>
    </submittedName>
</protein>
<dbReference type="AlphaFoldDB" id="A0A1H3F398"/>
<accession>A0A1H3F398</accession>
<name>A0A1H3F398_9RHOB</name>
<dbReference type="Proteomes" id="UP000183400">
    <property type="component" value="Unassembled WGS sequence"/>
</dbReference>